<dbReference type="Gene3D" id="2.60.120.260">
    <property type="entry name" value="Galactose-binding domain-like"/>
    <property type="match status" value="1"/>
</dbReference>
<dbReference type="Proteomes" id="UP000092993">
    <property type="component" value="Unassembled WGS sequence"/>
</dbReference>
<sequence length="150" mass="16774">MTFTFTGTGIEWFGNQDKRHGIAKVYMDGQLVQQIDSWSTVSRKQQRIFWSFNLPQGKHTLKIVNTGKKTKGSKGTFMDVDALVVTQGPKTPPAIATTQDFQMSPQELGYPPLFDFASQSTPALQWTLRQNGSTGVHARCNLRLSPSHML</sequence>
<gene>
    <name evidence="1" type="ORF">A0H81_10739</name>
</gene>
<organism evidence="1 2">
    <name type="scientific">Grifola frondosa</name>
    <name type="common">Maitake</name>
    <name type="synonym">Polyporus frondosus</name>
    <dbReference type="NCBI Taxonomy" id="5627"/>
    <lineage>
        <taxon>Eukaryota</taxon>
        <taxon>Fungi</taxon>
        <taxon>Dikarya</taxon>
        <taxon>Basidiomycota</taxon>
        <taxon>Agaricomycotina</taxon>
        <taxon>Agaricomycetes</taxon>
        <taxon>Polyporales</taxon>
        <taxon>Grifolaceae</taxon>
        <taxon>Grifola</taxon>
    </lineage>
</organism>
<evidence type="ECO:0000313" key="2">
    <source>
        <dbReference type="Proteomes" id="UP000092993"/>
    </source>
</evidence>
<name>A0A1C7LX54_GRIFR</name>
<comment type="caution">
    <text evidence="1">The sequence shown here is derived from an EMBL/GenBank/DDBJ whole genome shotgun (WGS) entry which is preliminary data.</text>
</comment>
<dbReference type="STRING" id="5627.A0A1C7LX54"/>
<reference evidence="1 2" key="1">
    <citation type="submission" date="2016-03" db="EMBL/GenBank/DDBJ databases">
        <title>Whole genome sequencing of Grifola frondosa 9006-11.</title>
        <authorList>
            <person name="Min B."/>
            <person name="Park H."/>
            <person name="Kim J.-G."/>
            <person name="Cho H."/>
            <person name="Oh Y.-L."/>
            <person name="Kong W.-S."/>
            <person name="Choi I.-G."/>
        </authorList>
    </citation>
    <scope>NUCLEOTIDE SEQUENCE [LARGE SCALE GENOMIC DNA]</scope>
    <source>
        <strain evidence="1 2">9006-11</strain>
    </source>
</reference>
<evidence type="ECO:0000313" key="1">
    <source>
        <dbReference type="EMBL" id="OBZ69281.1"/>
    </source>
</evidence>
<dbReference type="AlphaFoldDB" id="A0A1C7LX54"/>
<dbReference type="OrthoDB" id="2019572at2759"/>
<keyword evidence="2" id="KW-1185">Reference proteome</keyword>
<dbReference type="EMBL" id="LUGG01000018">
    <property type="protein sequence ID" value="OBZ69281.1"/>
    <property type="molecule type" value="Genomic_DNA"/>
</dbReference>
<protein>
    <submittedName>
        <fullName evidence="1">Uncharacterized protein</fullName>
    </submittedName>
</protein>
<accession>A0A1C7LX54</accession>
<proteinExistence type="predicted"/>